<dbReference type="PANTHER" id="PTHR30097">
    <property type="entry name" value="CATION EFFLUX SYSTEM PROTEIN CUSB"/>
    <property type="match status" value="1"/>
</dbReference>
<evidence type="ECO:0000256" key="3">
    <source>
        <dbReference type="SAM" id="Phobius"/>
    </source>
</evidence>
<dbReference type="Gene3D" id="2.40.50.100">
    <property type="match status" value="1"/>
</dbReference>
<keyword evidence="3" id="KW-1133">Transmembrane helix</keyword>
<dbReference type="KEGG" id="tsph:KIH39_00185"/>
<sequence>MAATPAPAPSPEIAPAPQSSPVLAVGQRLAKGFFFLILVGVVLSAFAFSLGIQLPSIPLHAREPKQKVEPKQKPEAEPPTTGVSLFADRPHSLEVPEEVRTVLGIRKGNKEMIEVAKAPTLMKPLVLPGSTALDPTRLARIRARFAPARVVEIGQVADINRKTGQTEFRELRPGDHVRKGDVLGVFYSVDVGSKKNDLLDALVQLELDQKILDQSEEHREAVPEVFMLGAIRAVQGDRNAINRALNNLEAWDIPQEDIDALQAEAKKISADKNAWLKTKEGRWVKGEKAETNAKGEVKVSENPWGRVTLRAPFDGIIVERNLHVDEMVVDNTVNLFQVAEVNRLLVIANAPEDQLPTLEALNQDSRKWSIRTTGADAGTGLPGHIDEIGYLIDPNQHTAVIKGYVENPGLRLRAGQYVSATVPVSPPADVVEIPIDALIDDGNQSVVFVQMDPSKPIYTMRRVQVTHRYEKTVFVRSKPFPKDEQLTEKEAEDGLLPREELKPGERVVYAGTGELKSTLIKLESQAKKDTKEAAKP</sequence>
<keyword evidence="1" id="KW-0813">Transport</keyword>
<keyword evidence="3" id="KW-0812">Transmembrane</keyword>
<keyword evidence="3" id="KW-0472">Membrane</keyword>
<dbReference type="EMBL" id="CP074694">
    <property type="protein sequence ID" value="QVL32373.1"/>
    <property type="molecule type" value="Genomic_DNA"/>
</dbReference>
<evidence type="ECO:0000256" key="2">
    <source>
        <dbReference type="SAM" id="MobiDB-lite"/>
    </source>
</evidence>
<evidence type="ECO:0000313" key="5">
    <source>
        <dbReference type="EMBL" id="QVL32373.1"/>
    </source>
</evidence>
<dbReference type="Pfam" id="PF25973">
    <property type="entry name" value="BSH_CzcB"/>
    <property type="match status" value="1"/>
</dbReference>
<gene>
    <name evidence="5" type="ORF">KIH39_00185</name>
</gene>
<protein>
    <submittedName>
        <fullName evidence="5">Efflux RND transporter periplasmic adaptor subunit</fullName>
    </submittedName>
</protein>
<feature type="compositionally biased region" description="Basic and acidic residues" evidence="2">
    <location>
        <begin position="495"/>
        <end position="505"/>
    </location>
</feature>
<dbReference type="AlphaFoldDB" id="A0A8E6B8A9"/>
<dbReference type="Gene3D" id="2.40.30.170">
    <property type="match status" value="1"/>
</dbReference>
<name>A0A8E6B8A9_9BACT</name>
<proteinExistence type="predicted"/>
<evidence type="ECO:0000313" key="6">
    <source>
        <dbReference type="Proteomes" id="UP000676194"/>
    </source>
</evidence>
<dbReference type="PANTHER" id="PTHR30097:SF4">
    <property type="entry name" value="SLR6042 PROTEIN"/>
    <property type="match status" value="1"/>
</dbReference>
<dbReference type="GO" id="GO:0030313">
    <property type="term" value="C:cell envelope"/>
    <property type="evidence" value="ECO:0007669"/>
    <property type="project" value="TreeGrafter"/>
</dbReference>
<dbReference type="Gene3D" id="2.40.420.20">
    <property type="match status" value="1"/>
</dbReference>
<dbReference type="InterPro" id="IPR058647">
    <property type="entry name" value="BSH_CzcB-like"/>
</dbReference>
<keyword evidence="6" id="KW-1185">Reference proteome</keyword>
<feature type="compositionally biased region" description="Basic and acidic residues" evidence="2">
    <location>
        <begin position="63"/>
        <end position="76"/>
    </location>
</feature>
<dbReference type="SUPFAM" id="SSF111369">
    <property type="entry name" value="HlyD-like secretion proteins"/>
    <property type="match status" value="1"/>
</dbReference>
<dbReference type="Proteomes" id="UP000676194">
    <property type="component" value="Chromosome"/>
</dbReference>
<dbReference type="GO" id="GO:0060003">
    <property type="term" value="P:copper ion export"/>
    <property type="evidence" value="ECO:0007669"/>
    <property type="project" value="TreeGrafter"/>
</dbReference>
<dbReference type="InterPro" id="IPR051909">
    <property type="entry name" value="MFP_Cation_Efflux"/>
</dbReference>
<dbReference type="GO" id="GO:0015679">
    <property type="term" value="P:plasma membrane copper ion transport"/>
    <property type="evidence" value="ECO:0007669"/>
    <property type="project" value="TreeGrafter"/>
</dbReference>
<evidence type="ECO:0000256" key="1">
    <source>
        <dbReference type="ARBA" id="ARBA00022448"/>
    </source>
</evidence>
<accession>A0A8E6B8A9</accession>
<evidence type="ECO:0000259" key="4">
    <source>
        <dbReference type="Pfam" id="PF25973"/>
    </source>
</evidence>
<dbReference type="Gene3D" id="1.10.287.470">
    <property type="entry name" value="Helix hairpin bin"/>
    <property type="match status" value="1"/>
</dbReference>
<feature type="region of interest" description="Disordered" evidence="2">
    <location>
        <begin position="63"/>
        <end position="86"/>
    </location>
</feature>
<reference evidence="5" key="1">
    <citation type="submission" date="2021-05" db="EMBL/GenBank/DDBJ databases">
        <title>Complete genome sequence of the cellulolytic planctomycete Telmatocola sphagniphila SP2T and characterization of the first cellulase from planctomycetes.</title>
        <authorList>
            <person name="Rakitin A.L."/>
            <person name="Beletsky A.V."/>
            <person name="Naumoff D.G."/>
            <person name="Kulichevskaya I.S."/>
            <person name="Mardanov A.V."/>
            <person name="Ravin N.V."/>
            <person name="Dedysh S.N."/>
        </authorList>
    </citation>
    <scope>NUCLEOTIDE SEQUENCE</scope>
    <source>
        <strain evidence="5">SP2T</strain>
    </source>
</reference>
<feature type="transmembrane region" description="Helical" evidence="3">
    <location>
        <begin position="33"/>
        <end position="52"/>
    </location>
</feature>
<feature type="domain" description="CzcB-like barrel-sandwich hybrid" evidence="4">
    <location>
        <begin position="172"/>
        <end position="339"/>
    </location>
</feature>
<feature type="region of interest" description="Disordered" evidence="2">
    <location>
        <begin position="484"/>
        <end position="507"/>
    </location>
</feature>
<dbReference type="RefSeq" id="WP_213497263.1">
    <property type="nucleotide sequence ID" value="NZ_CP074694.1"/>
</dbReference>
<organism evidence="5 6">
    <name type="scientific">Telmatocola sphagniphila</name>
    <dbReference type="NCBI Taxonomy" id="1123043"/>
    <lineage>
        <taxon>Bacteria</taxon>
        <taxon>Pseudomonadati</taxon>
        <taxon>Planctomycetota</taxon>
        <taxon>Planctomycetia</taxon>
        <taxon>Gemmatales</taxon>
        <taxon>Gemmataceae</taxon>
    </lineage>
</organism>